<keyword evidence="5" id="KW-0436">Ligase</keyword>
<gene>
    <name evidence="5" type="ORF">SAMN02982996_02892</name>
</gene>
<evidence type="ECO:0000313" key="6">
    <source>
        <dbReference type="Proteomes" id="UP000187280"/>
    </source>
</evidence>
<keyword evidence="2 4" id="KW-0547">Nucleotide-binding</keyword>
<dbReference type="SUPFAM" id="SSF100950">
    <property type="entry name" value="NagB/RpiA/CoA transferase-like"/>
    <property type="match status" value="1"/>
</dbReference>
<keyword evidence="4" id="KW-0479">Metal-binding</keyword>
<comment type="cofactor">
    <cofactor evidence="4">
        <name>Mg(2+)</name>
        <dbReference type="ChEBI" id="CHEBI:18420"/>
    </cofactor>
</comment>
<dbReference type="STRING" id="71657.SAMN02982996_02892"/>
<dbReference type="Gene3D" id="3.40.50.10420">
    <property type="entry name" value="NagB/RpiA/CoA transferase-like"/>
    <property type="match status" value="1"/>
</dbReference>
<dbReference type="EMBL" id="FNQS01000011">
    <property type="protein sequence ID" value="SEA91395.1"/>
    <property type="molecule type" value="Genomic_DNA"/>
</dbReference>
<dbReference type="GO" id="GO:0046872">
    <property type="term" value="F:metal ion binding"/>
    <property type="evidence" value="ECO:0007669"/>
    <property type="project" value="UniProtKB-KW"/>
</dbReference>
<keyword evidence="4" id="KW-0460">Magnesium</keyword>
<dbReference type="GO" id="GO:0035999">
    <property type="term" value="P:tetrahydrofolate interconversion"/>
    <property type="evidence" value="ECO:0007669"/>
    <property type="project" value="TreeGrafter"/>
</dbReference>
<proteinExistence type="inferred from homology"/>
<dbReference type="Proteomes" id="UP000187280">
    <property type="component" value="Unassembled WGS sequence"/>
</dbReference>
<accession>A0A1H4F1Z8</accession>
<keyword evidence="3 4" id="KW-0067">ATP-binding</keyword>
<evidence type="ECO:0000256" key="3">
    <source>
        <dbReference type="ARBA" id="ARBA00022840"/>
    </source>
</evidence>
<dbReference type="eggNOG" id="COG0212">
    <property type="taxonomic scope" value="Bacteria"/>
</dbReference>
<evidence type="ECO:0000256" key="4">
    <source>
        <dbReference type="RuleBase" id="RU361279"/>
    </source>
</evidence>
<reference evidence="5 6" key="1">
    <citation type="submission" date="2016-10" db="EMBL/GenBank/DDBJ databases">
        <authorList>
            <person name="de Groot N.N."/>
        </authorList>
    </citation>
    <scope>NUCLEOTIDE SEQUENCE [LARGE SCALE GENOMIC DNA]</scope>
    <source>
        <strain evidence="5 6">ATCC 29281</strain>
    </source>
</reference>
<dbReference type="AlphaFoldDB" id="A0A1H4F1Z8"/>
<keyword evidence="6" id="KW-1185">Reference proteome</keyword>
<evidence type="ECO:0000313" key="5">
    <source>
        <dbReference type="EMBL" id="SEA91395.1"/>
    </source>
</evidence>
<dbReference type="InterPro" id="IPR024185">
    <property type="entry name" value="FTHF_cligase-like_sf"/>
</dbReference>
<dbReference type="GO" id="GO:0009396">
    <property type="term" value="P:folic acid-containing compound biosynthetic process"/>
    <property type="evidence" value="ECO:0007669"/>
    <property type="project" value="TreeGrafter"/>
</dbReference>
<dbReference type="GO" id="GO:0030272">
    <property type="term" value="F:5-formyltetrahydrofolate cyclo-ligase activity"/>
    <property type="evidence" value="ECO:0007669"/>
    <property type="project" value="UniProtKB-EC"/>
</dbReference>
<dbReference type="Pfam" id="PF01812">
    <property type="entry name" value="5-FTHF_cyc-lig"/>
    <property type="match status" value="1"/>
</dbReference>
<dbReference type="PANTHER" id="PTHR23407">
    <property type="entry name" value="ATPASE INHIBITOR/5-FORMYLTETRAHYDROFOLATE CYCLO-LIGASE"/>
    <property type="match status" value="1"/>
</dbReference>
<name>A0A1H4F1Z8_9GAMM</name>
<sequence>MLCLWLVRMLGPSEKPKNCDVTFTLNQGFKGYSLRRHLGDSFLFISFSYRLITDMQTTDSSADLSADLDRQTLRQRIRQRRRALSAEQQASFSQQAAQRIIAHPRIQQARHVAAYLSFDGELDTAPLIVALWRLGKQVYLPVLHPFSAGQLLFLRYERDTELTLNRLNILQPRLDVRQVLPTDQLDILFTPLVAFDDRGQRLGMGGGFYDRTLEHWQERGPYPMGLAHDCQQVERVPAAHWDVPLPEILTPSREWRWPA</sequence>
<dbReference type="GO" id="GO:0005524">
    <property type="term" value="F:ATP binding"/>
    <property type="evidence" value="ECO:0007669"/>
    <property type="project" value="UniProtKB-KW"/>
</dbReference>
<evidence type="ECO:0000256" key="1">
    <source>
        <dbReference type="ARBA" id="ARBA00010638"/>
    </source>
</evidence>
<comment type="catalytic activity">
    <reaction evidence="4">
        <text>(6S)-5-formyl-5,6,7,8-tetrahydrofolate + ATP = (6R)-5,10-methenyltetrahydrofolate + ADP + phosphate</text>
        <dbReference type="Rhea" id="RHEA:10488"/>
        <dbReference type="ChEBI" id="CHEBI:30616"/>
        <dbReference type="ChEBI" id="CHEBI:43474"/>
        <dbReference type="ChEBI" id="CHEBI:57455"/>
        <dbReference type="ChEBI" id="CHEBI:57457"/>
        <dbReference type="ChEBI" id="CHEBI:456216"/>
        <dbReference type="EC" id="6.3.3.2"/>
    </reaction>
</comment>
<dbReference type="NCBIfam" id="TIGR02727">
    <property type="entry name" value="MTHFS_bact"/>
    <property type="match status" value="1"/>
</dbReference>
<dbReference type="InterPro" id="IPR037171">
    <property type="entry name" value="NagB/RpiA_transferase-like"/>
</dbReference>
<dbReference type="InterPro" id="IPR002698">
    <property type="entry name" value="FTHF_cligase"/>
</dbReference>
<protein>
    <recommendedName>
        <fullName evidence="4">5-formyltetrahydrofolate cyclo-ligase</fullName>
        <ecNumber evidence="4">6.3.3.2</ecNumber>
    </recommendedName>
</protein>
<dbReference type="PANTHER" id="PTHR23407:SF1">
    <property type="entry name" value="5-FORMYLTETRAHYDROFOLATE CYCLO-LIGASE"/>
    <property type="match status" value="1"/>
</dbReference>
<evidence type="ECO:0000256" key="2">
    <source>
        <dbReference type="ARBA" id="ARBA00022741"/>
    </source>
</evidence>
<comment type="similarity">
    <text evidence="1 4">Belongs to the 5-formyltetrahydrofolate cyclo-ligase family.</text>
</comment>
<organism evidence="5 6">
    <name type="scientific">Lonsdalea quercina</name>
    <dbReference type="NCBI Taxonomy" id="71657"/>
    <lineage>
        <taxon>Bacteria</taxon>
        <taxon>Pseudomonadati</taxon>
        <taxon>Pseudomonadota</taxon>
        <taxon>Gammaproteobacteria</taxon>
        <taxon>Enterobacterales</taxon>
        <taxon>Pectobacteriaceae</taxon>
        <taxon>Lonsdalea</taxon>
    </lineage>
</organism>
<dbReference type="EC" id="6.3.3.2" evidence="4"/>